<dbReference type="PANTHER" id="PTHR11748:SF103">
    <property type="entry name" value="GLYCOLATE OXIDASE SUBUNIT GLCE"/>
    <property type="match status" value="1"/>
</dbReference>
<keyword evidence="1" id="KW-0285">Flavoprotein</keyword>
<dbReference type="PROSITE" id="PS51387">
    <property type="entry name" value="FAD_PCMH"/>
    <property type="match status" value="1"/>
</dbReference>
<dbReference type="InterPro" id="IPR016169">
    <property type="entry name" value="FAD-bd_PCMH_sub2"/>
</dbReference>
<evidence type="ECO:0000256" key="1">
    <source>
        <dbReference type="ARBA" id="ARBA00022630"/>
    </source>
</evidence>
<comment type="caution">
    <text evidence="4">The sequence shown here is derived from an EMBL/GenBank/DDBJ whole genome shotgun (WGS) entry which is preliminary data.</text>
</comment>
<organism evidence="4 5">
    <name type="scientific">Zavarzinia aquatilis</name>
    <dbReference type="NCBI Taxonomy" id="2211142"/>
    <lineage>
        <taxon>Bacteria</taxon>
        <taxon>Pseudomonadati</taxon>
        <taxon>Pseudomonadota</taxon>
        <taxon>Alphaproteobacteria</taxon>
        <taxon>Rhodospirillales</taxon>
        <taxon>Zavarziniaceae</taxon>
        <taxon>Zavarzinia</taxon>
    </lineage>
</organism>
<dbReference type="InterPro" id="IPR006094">
    <property type="entry name" value="Oxid_FAD_bind_N"/>
</dbReference>
<dbReference type="SUPFAM" id="SSF56176">
    <property type="entry name" value="FAD-binding/transporter-associated domain-like"/>
    <property type="match status" value="1"/>
</dbReference>
<dbReference type="Pfam" id="PF01565">
    <property type="entry name" value="FAD_binding_4"/>
    <property type="match status" value="1"/>
</dbReference>
<dbReference type="GO" id="GO:0071949">
    <property type="term" value="F:FAD binding"/>
    <property type="evidence" value="ECO:0007669"/>
    <property type="project" value="InterPro"/>
</dbReference>
<evidence type="ECO:0000259" key="3">
    <source>
        <dbReference type="PROSITE" id="PS51387"/>
    </source>
</evidence>
<feature type="domain" description="FAD-binding PCMH-type" evidence="3">
    <location>
        <begin position="1"/>
        <end position="184"/>
    </location>
</feature>
<dbReference type="OrthoDB" id="9811557at2"/>
<keyword evidence="5" id="KW-1185">Reference proteome</keyword>
<evidence type="ECO:0000256" key="2">
    <source>
        <dbReference type="ARBA" id="ARBA00022827"/>
    </source>
</evidence>
<gene>
    <name evidence="4" type="ORF">DKG74_15565</name>
</gene>
<accession>A0A317E603</accession>
<protein>
    <recommendedName>
        <fullName evidence="3">FAD-binding PCMH-type domain-containing protein</fullName>
    </recommendedName>
</protein>
<dbReference type="Gene3D" id="3.30.465.10">
    <property type="match status" value="1"/>
</dbReference>
<dbReference type="GO" id="GO:0003824">
    <property type="term" value="F:catalytic activity"/>
    <property type="evidence" value="ECO:0007669"/>
    <property type="project" value="InterPro"/>
</dbReference>
<dbReference type="InterPro" id="IPR016164">
    <property type="entry name" value="FAD-linked_Oxase-like_C"/>
</dbReference>
<sequence>MTMERFQPTSAERLAGVIERAHAAGTRLHLVGGGTKAGFGHPVVADAVLDLSAFSGIERYEPAEQVITLGPATPLATVQAALAEEGQRLAFDPPDIGPVFGEAPGLGTVGGAIAANLSGPGRPRAGAARDHLLGVEAVTGRGEIFKAGGRVVKNVTGYDLPKLMAGSFGTLAAMTRLTLRVAGRAPATVTAALLDLDPAAAGRLMQRISGSALEPLAIAYLPAEVAVRTRHPLAAAAVLVRFDGPSVALDERLADLQTLVGDIAPVEAIDGPDSDETWVAIRDIAGLLPDGARALWRLSVPPAAGCSLAADLATSIPGLRWFADWAGGRLWLAVPPLADAGAAIIRPRVQALGGHATLVRAPAAIKAQVPAFEPPPAGLAALEARIRAAFDPAGILNPGILGSGISGPN</sequence>
<evidence type="ECO:0000313" key="5">
    <source>
        <dbReference type="Proteomes" id="UP000245461"/>
    </source>
</evidence>
<keyword evidence="2" id="KW-0274">FAD</keyword>
<dbReference type="Proteomes" id="UP000245461">
    <property type="component" value="Unassembled WGS sequence"/>
</dbReference>
<dbReference type="InterPro" id="IPR016166">
    <property type="entry name" value="FAD-bd_PCMH"/>
</dbReference>
<dbReference type="EMBL" id="QGLE01000009">
    <property type="protein sequence ID" value="PWR20455.1"/>
    <property type="molecule type" value="Genomic_DNA"/>
</dbReference>
<dbReference type="AlphaFoldDB" id="A0A317E603"/>
<dbReference type="PANTHER" id="PTHR11748">
    <property type="entry name" value="D-LACTATE DEHYDROGENASE"/>
    <property type="match status" value="1"/>
</dbReference>
<reference evidence="4 5" key="1">
    <citation type="submission" date="2018-05" db="EMBL/GenBank/DDBJ databases">
        <title>Zavarzinia sp. HR-AS.</title>
        <authorList>
            <person name="Lee Y."/>
            <person name="Jeon C.O."/>
        </authorList>
    </citation>
    <scope>NUCLEOTIDE SEQUENCE [LARGE SCALE GENOMIC DNA]</scope>
    <source>
        <strain evidence="4 5">HR-AS</strain>
    </source>
</reference>
<evidence type="ECO:0000313" key="4">
    <source>
        <dbReference type="EMBL" id="PWR20455.1"/>
    </source>
</evidence>
<proteinExistence type="predicted"/>
<name>A0A317E603_9PROT</name>
<dbReference type="SUPFAM" id="SSF55103">
    <property type="entry name" value="FAD-linked oxidases, C-terminal domain"/>
    <property type="match status" value="1"/>
</dbReference>
<dbReference type="InterPro" id="IPR036318">
    <property type="entry name" value="FAD-bd_PCMH-like_sf"/>
</dbReference>